<evidence type="ECO:0000313" key="2">
    <source>
        <dbReference type="EMBL" id="KAB2613266.1"/>
    </source>
</evidence>
<proteinExistence type="predicted"/>
<dbReference type="SUPFAM" id="SSF50630">
    <property type="entry name" value="Acid proteases"/>
    <property type="match status" value="1"/>
</dbReference>
<dbReference type="InterPro" id="IPR021109">
    <property type="entry name" value="Peptidase_aspartic_dom_sf"/>
</dbReference>
<reference evidence="2 3" key="1">
    <citation type="submission" date="2019-09" db="EMBL/GenBank/DDBJ databases">
        <authorList>
            <person name="Ou C."/>
        </authorList>
    </citation>
    <scope>NUCLEOTIDE SEQUENCE [LARGE SCALE GENOMIC DNA]</scope>
    <source>
        <strain evidence="2">S2</strain>
        <tissue evidence="2">Leaf</tissue>
    </source>
</reference>
<protein>
    <recommendedName>
        <fullName evidence="4">Peptidase A1 domain-containing protein</fullName>
    </recommendedName>
</protein>
<dbReference type="Gene3D" id="2.40.70.10">
    <property type="entry name" value="Acid Proteases"/>
    <property type="match status" value="1"/>
</dbReference>
<dbReference type="Proteomes" id="UP000327157">
    <property type="component" value="Chromosome 9"/>
</dbReference>
<name>A0A5N5GCT6_9ROSA</name>
<keyword evidence="3" id="KW-1185">Reference proteome</keyword>
<dbReference type="EMBL" id="SMOL01000458">
    <property type="protein sequence ID" value="KAB2613266.1"/>
    <property type="molecule type" value="Genomic_DNA"/>
</dbReference>
<evidence type="ECO:0008006" key="4">
    <source>
        <dbReference type="Google" id="ProtNLM"/>
    </source>
</evidence>
<dbReference type="AlphaFoldDB" id="A0A5N5GCT6"/>
<reference evidence="3" key="2">
    <citation type="submission" date="2019-10" db="EMBL/GenBank/DDBJ databases">
        <title>A de novo genome assembly of a pear dwarfing rootstock.</title>
        <authorList>
            <person name="Wang F."/>
            <person name="Wang J."/>
            <person name="Li S."/>
            <person name="Zhang Y."/>
            <person name="Fang M."/>
            <person name="Ma L."/>
            <person name="Zhao Y."/>
            <person name="Jiang S."/>
        </authorList>
    </citation>
    <scope>NUCLEOTIDE SEQUENCE [LARGE SCALE GENOMIC DNA]</scope>
</reference>
<organism evidence="2 3">
    <name type="scientific">Pyrus ussuriensis x Pyrus communis</name>
    <dbReference type="NCBI Taxonomy" id="2448454"/>
    <lineage>
        <taxon>Eukaryota</taxon>
        <taxon>Viridiplantae</taxon>
        <taxon>Streptophyta</taxon>
        <taxon>Embryophyta</taxon>
        <taxon>Tracheophyta</taxon>
        <taxon>Spermatophyta</taxon>
        <taxon>Magnoliopsida</taxon>
        <taxon>eudicotyledons</taxon>
        <taxon>Gunneridae</taxon>
        <taxon>Pentapetalae</taxon>
        <taxon>rosids</taxon>
        <taxon>fabids</taxon>
        <taxon>Rosales</taxon>
        <taxon>Rosaceae</taxon>
        <taxon>Amygdaloideae</taxon>
        <taxon>Maleae</taxon>
        <taxon>Pyrus</taxon>
    </lineage>
</organism>
<comment type="caution">
    <text evidence="2">The sequence shown here is derived from an EMBL/GenBank/DDBJ whole genome shotgun (WGS) entry which is preliminary data.</text>
</comment>
<feature type="signal peptide" evidence="1">
    <location>
        <begin position="1"/>
        <end position="28"/>
    </location>
</feature>
<evidence type="ECO:0000313" key="3">
    <source>
        <dbReference type="Proteomes" id="UP000327157"/>
    </source>
</evidence>
<reference evidence="2 3" key="3">
    <citation type="submission" date="2019-11" db="EMBL/GenBank/DDBJ databases">
        <title>A de novo genome assembly of a pear dwarfing rootstock.</title>
        <authorList>
            <person name="Wang F."/>
            <person name="Wang J."/>
            <person name="Li S."/>
            <person name="Zhang Y."/>
            <person name="Fang M."/>
            <person name="Ma L."/>
            <person name="Zhao Y."/>
            <person name="Jiang S."/>
        </authorList>
    </citation>
    <scope>NUCLEOTIDE SEQUENCE [LARGE SCALE GENOMIC DNA]</scope>
    <source>
        <strain evidence="2">S2</strain>
        <tissue evidence="2">Leaf</tissue>
    </source>
</reference>
<gene>
    <name evidence="2" type="ORF">D8674_035582</name>
</gene>
<feature type="chain" id="PRO_5024357172" description="Peptidase A1 domain-containing protein" evidence="1">
    <location>
        <begin position="29"/>
        <end position="171"/>
    </location>
</feature>
<dbReference type="OrthoDB" id="2747330at2759"/>
<keyword evidence="1" id="KW-0732">Signal</keyword>
<accession>A0A5N5GCT6</accession>
<sequence length="171" mass="19048">MIPHGFTFGVHNLLVAPALHCLQAVVLTLRPAVSPIYPVDLHQVNIAIPKSVTTGIGAGRQIYEVPSFISMANAFPPVSLNFPGGVSMLLKPQEYLLNTSFFFKFYLPTPANGVTTWEIAFQKSQGPVTIFGDIILKDKIIEYDLARQRLGWPTRDCSLPMDGCERKFWQK</sequence>
<evidence type="ECO:0000256" key="1">
    <source>
        <dbReference type="SAM" id="SignalP"/>
    </source>
</evidence>